<reference evidence="1 2" key="1">
    <citation type="submission" date="2019-06" db="EMBL/GenBank/DDBJ databases">
        <title>Streptomyces sporangiiformans sp. nov., a novel actinomycete isolated from soil in Mount Song.</title>
        <authorList>
            <person name="Han L."/>
        </authorList>
    </citation>
    <scope>NUCLEOTIDE SEQUENCE [LARGE SCALE GENOMIC DNA]</scope>
    <source>
        <strain evidence="1 2">NEAU-SSA 1</strain>
    </source>
</reference>
<dbReference type="InterPro" id="IPR024051">
    <property type="entry name" value="AICAR_Tfase_dup_dom_sf"/>
</dbReference>
<dbReference type="SUPFAM" id="SSF53927">
    <property type="entry name" value="Cytidine deaminase-like"/>
    <property type="match status" value="1"/>
</dbReference>
<sequence>MELRYGINPHQAAAPAAPVSPGGWPVRLVHGAPSYINLLDALNGWQLVREASRSLGGPAAASFKHVSPAGAAVAGPVDEVTAELYGVAGAEVGSLTGAYLRARDADPKSSYGDFAAVSHPVDAELAELLTGVVCDGIIAPGYAPGTVERLSRKKNGRFLVLEADEAFTPPPREAREVFGVRLTQERDQAPLTPALLADTVGGALPTAAVADVLLGLAVLRHTQSNSVCYVRDGMTLGIGAGQQSRVDCTRLAGAKADTWWLRRHPAVRALAFRPGVRRQDRINWQIRFIEGGLTRQESTRLAQVLAEPADELTPAQRAEWRQRLTGVAFASDGALPFRDNVDHAHRHGVRYIAEPGGSIRSTEVEDACREHGITLARTGLRLFHH</sequence>
<dbReference type="InterPro" id="IPR024050">
    <property type="entry name" value="AICAR_Tfase_insert_dom_sf"/>
</dbReference>
<dbReference type="Pfam" id="PF01808">
    <property type="entry name" value="AICARFT_IMPCHas"/>
    <property type="match status" value="1"/>
</dbReference>
<dbReference type="PANTHER" id="PTHR11692:SF0">
    <property type="entry name" value="BIFUNCTIONAL PURINE BIOSYNTHESIS PROTEIN ATIC"/>
    <property type="match status" value="1"/>
</dbReference>
<dbReference type="PANTHER" id="PTHR11692">
    <property type="entry name" value="BIFUNCTIONAL PURINE BIOSYNTHESIS PROTEIN PURH"/>
    <property type="match status" value="1"/>
</dbReference>
<dbReference type="NCBIfam" id="NF005492">
    <property type="entry name" value="PRK07106.1"/>
    <property type="match status" value="1"/>
</dbReference>
<dbReference type="SMART" id="SM00798">
    <property type="entry name" value="AICARFT_IMPCHas"/>
    <property type="match status" value="1"/>
</dbReference>
<dbReference type="Proteomes" id="UP000317378">
    <property type="component" value="Unassembled WGS sequence"/>
</dbReference>
<dbReference type="InterPro" id="IPR016193">
    <property type="entry name" value="Cytidine_deaminase-like"/>
</dbReference>
<dbReference type="EMBL" id="VCHX02000155">
    <property type="protein sequence ID" value="TPQ19628.1"/>
    <property type="molecule type" value="Genomic_DNA"/>
</dbReference>
<dbReference type="GO" id="GO:0005829">
    <property type="term" value="C:cytosol"/>
    <property type="evidence" value="ECO:0007669"/>
    <property type="project" value="TreeGrafter"/>
</dbReference>
<gene>
    <name evidence="1" type="ORF">FGD71_024700</name>
</gene>
<dbReference type="Gene3D" id="3.40.140.20">
    <property type="match status" value="2"/>
</dbReference>
<keyword evidence="1" id="KW-0808">Transferase</keyword>
<evidence type="ECO:0000313" key="1">
    <source>
        <dbReference type="EMBL" id="TPQ19628.1"/>
    </source>
</evidence>
<comment type="caution">
    <text evidence="1">The sequence shown here is derived from an EMBL/GenBank/DDBJ whole genome shotgun (WGS) entry which is preliminary data.</text>
</comment>
<dbReference type="RefSeq" id="WP_119102702.1">
    <property type="nucleotide sequence ID" value="NZ_QXMJ01000155.1"/>
</dbReference>
<organism evidence="1 2">
    <name type="scientific">Streptomyces sporangiiformans</name>
    <dbReference type="NCBI Taxonomy" id="2315329"/>
    <lineage>
        <taxon>Bacteria</taxon>
        <taxon>Bacillati</taxon>
        <taxon>Actinomycetota</taxon>
        <taxon>Actinomycetes</taxon>
        <taxon>Kitasatosporales</taxon>
        <taxon>Streptomycetaceae</taxon>
        <taxon>Streptomyces</taxon>
    </lineage>
</organism>
<dbReference type="AlphaFoldDB" id="A0A505DGB9"/>
<protein>
    <submittedName>
        <fullName evidence="1">Phosphoribosylaminoimidazolecarboxamide formyltransferase</fullName>
        <ecNumber evidence="1">2.1.2.3</ecNumber>
    </submittedName>
</protein>
<proteinExistence type="predicted"/>
<dbReference type="GO" id="GO:0004643">
    <property type="term" value="F:phosphoribosylaminoimidazolecarboxamide formyltransferase activity"/>
    <property type="evidence" value="ECO:0007669"/>
    <property type="project" value="UniProtKB-EC"/>
</dbReference>
<evidence type="ECO:0000313" key="2">
    <source>
        <dbReference type="Proteomes" id="UP000317378"/>
    </source>
</evidence>
<name>A0A505DGB9_9ACTN</name>
<dbReference type="InterPro" id="IPR002695">
    <property type="entry name" value="PurH-like"/>
</dbReference>
<dbReference type="GO" id="GO:0003937">
    <property type="term" value="F:IMP cyclohydrolase activity"/>
    <property type="evidence" value="ECO:0007669"/>
    <property type="project" value="InterPro"/>
</dbReference>
<dbReference type="OrthoDB" id="9802065at2"/>
<dbReference type="EC" id="2.1.2.3" evidence="1"/>
<accession>A0A505DGB9</accession>
<keyword evidence="2" id="KW-1185">Reference proteome</keyword>
<dbReference type="Gene3D" id="1.10.287.440">
    <property type="match status" value="1"/>
</dbReference>
<dbReference type="GO" id="GO:0006189">
    <property type="term" value="P:'de novo' IMP biosynthetic process"/>
    <property type="evidence" value="ECO:0007669"/>
    <property type="project" value="TreeGrafter"/>
</dbReference>